<dbReference type="InterPro" id="IPR003891">
    <property type="entry name" value="Initiation_fac_eIF4g_MI"/>
</dbReference>
<keyword evidence="2" id="KW-0488">Methylation</keyword>
<evidence type="ECO:0000256" key="9">
    <source>
        <dbReference type="ARBA" id="ARBA00022917"/>
    </source>
</evidence>
<dbReference type="SMART" id="SM00543">
    <property type="entry name" value="MIF4G"/>
    <property type="match status" value="1"/>
</dbReference>
<dbReference type="GO" id="GO:0016281">
    <property type="term" value="C:eukaryotic translation initiation factor 4F complex"/>
    <property type="evidence" value="ECO:0007669"/>
    <property type="project" value="TreeGrafter"/>
</dbReference>
<dbReference type="Proteomes" id="UP000770661">
    <property type="component" value="Unassembled WGS sequence"/>
</dbReference>
<feature type="domain" description="W2" evidence="15">
    <location>
        <begin position="737"/>
        <end position="920"/>
    </location>
</feature>
<dbReference type="GO" id="GO:0003729">
    <property type="term" value="F:mRNA binding"/>
    <property type="evidence" value="ECO:0007669"/>
    <property type="project" value="TreeGrafter"/>
</dbReference>
<organism evidence="17 18">
    <name type="scientific">Chionoecetes opilio</name>
    <name type="common">Atlantic snow crab</name>
    <name type="synonym">Cancer opilio</name>
    <dbReference type="NCBI Taxonomy" id="41210"/>
    <lineage>
        <taxon>Eukaryota</taxon>
        <taxon>Metazoa</taxon>
        <taxon>Ecdysozoa</taxon>
        <taxon>Arthropoda</taxon>
        <taxon>Crustacea</taxon>
        <taxon>Multicrustacea</taxon>
        <taxon>Malacostraca</taxon>
        <taxon>Eumalacostraca</taxon>
        <taxon>Eucarida</taxon>
        <taxon>Decapoda</taxon>
        <taxon>Pleocyemata</taxon>
        <taxon>Brachyura</taxon>
        <taxon>Eubrachyura</taxon>
        <taxon>Majoidea</taxon>
        <taxon>Majidae</taxon>
        <taxon>Chionoecetes</taxon>
    </lineage>
</organism>
<comment type="function">
    <text evidence="11">Appears to play a role in the switch from cap-dependent to IRES-mediated translation during mitosis, apoptosis and viral infection. Cleaved by some caspases and viral proteases.</text>
</comment>
<dbReference type="GO" id="GO:0003743">
    <property type="term" value="F:translation initiation factor activity"/>
    <property type="evidence" value="ECO:0007669"/>
    <property type="project" value="UniProtKB-KW"/>
</dbReference>
<evidence type="ECO:0000256" key="5">
    <source>
        <dbReference type="ARBA" id="ARBA00022540"/>
    </source>
</evidence>
<dbReference type="PROSITE" id="PS51366">
    <property type="entry name" value="MI"/>
    <property type="match status" value="1"/>
</dbReference>
<evidence type="ECO:0000259" key="16">
    <source>
        <dbReference type="PROSITE" id="PS51366"/>
    </source>
</evidence>
<protein>
    <recommendedName>
        <fullName evidence="12">Eukaryotic translation initiation factor 4 gamma 2</fullName>
    </recommendedName>
</protein>
<evidence type="ECO:0000259" key="15">
    <source>
        <dbReference type="PROSITE" id="PS51363"/>
    </source>
</evidence>
<evidence type="ECO:0000313" key="17">
    <source>
        <dbReference type="EMBL" id="KAG0719495.1"/>
    </source>
</evidence>
<dbReference type="PANTHER" id="PTHR23253">
    <property type="entry name" value="EUKARYOTIC TRANSLATION INITIATION FACTOR 4 GAMMA"/>
    <property type="match status" value="1"/>
</dbReference>
<evidence type="ECO:0000256" key="12">
    <source>
        <dbReference type="ARBA" id="ARBA00040449"/>
    </source>
</evidence>
<comment type="caution">
    <text evidence="17">The sequence shown here is derived from an EMBL/GenBank/DDBJ whole genome shotgun (WGS) entry which is preliminary data.</text>
</comment>
<dbReference type="Pfam" id="PF02854">
    <property type="entry name" value="MIF4G"/>
    <property type="match status" value="1"/>
</dbReference>
<reference evidence="17" key="1">
    <citation type="submission" date="2020-07" db="EMBL/GenBank/DDBJ databases">
        <title>The High-quality genome of the commercially important snow crab, Chionoecetes opilio.</title>
        <authorList>
            <person name="Jeong J.-H."/>
            <person name="Ryu S."/>
        </authorList>
    </citation>
    <scope>NUCLEOTIDE SEQUENCE</scope>
    <source>
        <strain evidence="17">MADBK_172401_WGS</strain>
        <tissue evidence="17">Digestive gland</tissue>
    </source>
</reference>
<dbReference type="EMBL" id="JACEEZ010014422">
    <property type="protein sequence ID" value="KAG0719495.1"/>
    <property type="molecule type" value="Genomic_DNA"/>
</dbReference>
<evidence type="ECO:0000256" key="11">
    <source>
        <dbReference type="ARBA" id="ARBA00037759"/>
    </source>
</evidence>
<keyword evidence="9" id="KW-0648">Protein biosynthesis</keyword>
<dbReference type="InterPro" id="IPR003307">
    <property type="entry name" value="W2_domain"/>
</dbReference>
<evidence type="ECO:0000256" key="13">
    <source>
        <dbReference type="ARBA" id="ARBA00046720"/>
    </source>
</evidence>
<evidence type="ECO:0000256" key="6">
    <source>
        <dbReference type="ARBA" id="ARBA00022553"/>
    </source>
</evidence>
<dbReference type="SMART" id="SM00515">
    <property type="entry name" value="eIF5C"/>
    <property type="match status" value="1"/>
</dbReference>
<dbReference type="InterPro" id="IPR016024">
    <property type="entry name" value="ARM-type_fold"/>
</dbReference>
<evidence type="ECO:0000256" key="8">
    <source>
        <dbReference type="ARBA" id="ARBA00022845"/>
    </source>
</evidence>
<keyword evidence="3" id="KW-0678">Repressor</keyword>
<dbReference type="SUPFAM" id="SSF53850">
    <property type="entry name" value="Periplasmic binding protein-like II"/>
    <property type="match status" value="1"/>
</dbReference>
<evidence type="ECO:0000256" key="2">
    <source>
        <dbReference type="ARBA" id="ARBA00022481"/>
    </source>
</evidence>
<dbReference type="Gene3D" id="1.25.40.180">
    <property type="match status" value="3"/>
</dbReference>
<evidence type="ECO:0000256" key="14">
    <source>
        <dbReference type="SAM" id="MobiDB-lite"/>
    </source>
</evidence>
<dbReference type="SUPFAM" id="SSF48371">
    <property type="entry name" value="ARM repeat"/>
    <property type="match status" value="3"/>
</dbReference>
<keyword evidence="4" id="KW-1017">Isopeptide bond</keyword>
<dbReference type="AlphaFoldDB" id="A0A8J4YDU4"/>
<dbReference type="Pfam" id="PF02847">
    <property type="entry name" value="MA3"/>
    <property type="match status" value="1"/>
</dbReference>
<dbReference type="CDD" id="cd11559">
    <property type="entry name" value="W2_eIF4G1_like"/>
    <property type="match status" value="1"/>
</dbReference>
<sequence>MQQAISPANAASTLPPVNGLTHYSIQFYTLEETLQRVLRGQHSLVTWKNYIDVRIASQYSDKRGITPLYISTRRYPIFGGYSWGFRQGAPFLDAIKRVKQRLLETGILAYWLSDVIKQRVRQTLKDSDEGQAASITQALLPTVRGVLNKLTPEKFHKLSNDILNVGLDSTTILKGVILLIFEKALDEPKYCSMYAQLCKRLSEEAPNFDPPDGPCTYNRLLLSKCQDEFERRRRASEAWDGSDGAILTSEQQEERSAAKRKMVGNLRFIGELGKLEIIHESILHRCIQQLLEKRRRRPVVDLAEDLECLCQIMRTCGKVLDKPKAKPLMDQYFERMYQLSSSSELLARIRFMLQDVLDLRAANWVPRKMAQIDGPRTIRQVREEAAHDLGVYIPPPSSHGPPRSSGPISPLAGVSSFFPPNKHFNNQNFSRQQQNNQYNQQQNYGNIATKDLPPRFKKILSVSNNSGPSHSDGEVSLRPALSSMMLKPKTPGILPQSALGQQIDHHHSNHSNLPLAPQAHAPNMKPNPPMLHKDQPILIKQASTDKGRDKKKDRGPSREEWLRRVKNVYEEFLKEQNLDEAVENYRCLKVPERFTAESVHATINYLLTLEESDRELGGQLIERLRADGLINVDRLFDGVKLVLNRLDDLVTDVPRVKSHMAGILGYLVGSNTLALADIAEPLEGGQHFPLFLLTLQTLHKLHGKMKLTQIFNDSKVNLLNLLPETDRTKEKLADLLEDRDLSFLFPLLRIQSDLWRALVPDPTPHTLYKYIKDTLDVEHHTAPGFINALMTVLVKYITQETTLISGCDSSVIPEKLVTEQEQELLAKFKPVLQAFLHEHLQLQVTAVYALQVFTYSHSFPKGMLLRWFVNLYDLEIIEEDAFLTWKEDLSQDYPGKGKALFQVNQWLTWLQETEEDDEEEEEAQAQAQVQVQVQVQAQT</sequence>
<evidence type="ECO:0000313" key="18">
    <source>
        <dbReference type="Proteomes" id="UP000770661"/>
    </source>
</evidence>
<proteinExistence type="inferred from homology"/>
<comment type="similarity">
    <text evidence="1">Belongs to the eukaryotic initiation factor 4G family.</text>
</comment>
<dbReference type="FunFam" id="1.25.40.180:FF:000007">
    <property type="entry name" value="Eukaryotic translation initiation factor 4 gamma 2"/>
    <property type="match status" value="1"/>
</dbReference>
<dbReference type="GO" id="GO:0006417">
    <property type="term" value="P:regulation of translation"/>
    <property type="evidence" value="ECO:0007669"/>
    <property type="project" value="UniProtKB-KW"/>
</dbReference>
<accession>A0A8J4YDU4</accession>
<evidence type="ECO:0000256" key="3">
    <source>
        <dbReference type="ARBA" id="ARBA00022491"/>
    </source>
</evidence>
<gene>
    <name evidence="17" type="primary">EIF4G2</name>
    <name evidence="17" type="ORF">GWK47_050345</name>
</gene>
<evidence type="ECO:0000256" key="7">
    <source>
        <dbReference type="ARBA" id="ARBA00022843"/>
    </source>
</evidence>
<dbReference type="Pfam" id="PF02020">
    <property type="entry name" value="W2"/>
    <property type="match status" value="1"/>
</dbReference>
<evidence type="ECO:0000256" key="10">
    <source>
        <dbReference type="ARBA" id="ARBA00022990"/>
    </source>
</evidence>
<evidence type="ECO:0000256" key="1">
    <source>
        <dbReference type="ARBA" id="ARBA00005775"/>
    </source>
</evidence>
<keyword evidence="6" id="KW-0597">Phosphoprotein</keyword>
<keyword evidence="10" id="KW-0007">Acetylation</keyword>
<dbReference type="InterPro" id="IPR003890">
    <property type="entry name" value="MIF4G-like_typ-3"/>
</dbReference>
<dbReference type="PROSITE" id="PS51363">
    <property type="entry name" value="W2"/>
    <property type="match status" value="1"/>
</dbReference>
<keyword evidence="18" id="KW-1185">Reference proteome</keyword>
<comment type="subunit">
    <text evidence="13">Interacts with the serine/threonine protein kinases MKNK1 and MKNK2. Binds EIF4A and EIF3. Interacts with MIF4GD. Interacts with DAZAP2.</text>
</comment>
<evidence type="ECO:0000256" key="4">
    <source>
        <dbReference type="ARBA" id="ARBA00022499"/>
    </source>
</evidence>
<keyword evidence="5 17" id="KW-0396">Initiation factor</keyword>
<dbReference type="OrthoDB" id="514777at2759"/>
<feature type="domain" description="MI" evidence="16">
    <location>
        <begin position="560"/>
        <end position="683"/>
    </location>
</feature>
<keyword evidence="8" id="KW-0810">Translation regulation</keyword>
<name>A0A8J4YDU4_CHIOP</name>
<feature type="region of interest" description="Disordered" evidence="14">
    <location>
        <begin position="501"/>
        <end position="533"/>
    </location>
</feature>
<keyword evidence="7" id="KW-0832">Ubl conjugation</keyword>
<dbReference type="PANTHER" id="PTHR23253:SF9">
    <property type="entry name" value="EUKARYOTIC TRANSLATION INITIATION FACTOR 4 GAMMA 2"/>
    <property type="match status" value="1"/>
</dbReference>